<dbReference type="Proteomes" id="UP000435112">
    <property type="component" value="Unassembled WGS sequence"/>
</dbReference>
<dbReference type="AlphaFoldDB" id="A0A6A3N0S8"/>
<dbReference type="EMBL" id="QXFU01000290">
    <property type="protein sequence ID" value="KAE9037701.1"/>
    <property type="molecule type" value="Genomic_DNA"/>
</dbReference>
<evidence type="ECO:0000313" key="3">
    <source>
        <dbReference type="EMBL" id="KAE9337897.1"/>
    </source>
</evidence>
<sequence length="171" mass="19652">MMITPRWMEEAHQARTRRHHLLVTLLGAAVGQAPDKRAHCVLRYRLDWDVHKQTLLLEGQFKRCYRMDVESFERLLRMIRPALLRDEVQSTRRTGTDPITPENMLQMTISWLAGSNYHTIRGLAGLSVSGTYDVMHDVMDAIIACLEPRICSPTESKERIMETADAFTNIG</sequence>
<proteinExistence type="predicted"/>
<evidence type="ECO:0000313" key="5">
    <source>
        <dbReference type="Proteomes" id="UP000434957"/>
    </source>
</evidence>
<evidence type="ECO:0000313" key="2">
    <source>
        <dbReference type="EMBL" id="KAE9043129.1"/>
    </source>
</evidence>
<keyword evidence="5" id="KW-1185">Reference proteome</keyword>
<accession>A0A6A3N0S8</accession>
<dbReference type="OrthoDB" id="99447at2759"/>
<evidence type="ECO:0000313" key="6">
    <source>
        <dbReference type="Proteomes" id="UP000435112"/>
    </source>
</evidence>
<evidence type="ECO:0000313" key="1">
    <source>
        <dbReference type="EMBL" id="KAE9037701.1"/>
    </source>
</evidence>
<dbReference type="Proteomes" id="UP000429607">
    <property type="component" value="Unassembled WGS sequence"/>
</dbReference>
<dbReference type="EMBL" id="QXFV01000270">
    <property type="protein sequence ID" value="KAE9043129.1"/>
    <property type="molecule type" value="Genomic_DNA"/>
</dbReference>
<dbReference type="EMBL" id="QXFT01000686">
    <property type="protein sequence ID" value="KAE9337897.1"/>
    <property type="molecule type" value="Genomic_DNA"/>
</dbReference>
<dbReference type="Proteomes" id="UP000434957">
    <property type="component" value="Unassembled WGS sequence"/>
</dbReference>
<name>A0A6A3N0S8_9STRA</name>
<reference evidence="4 6" key="1">
    <citation type="submission" date="2018-09" db="EMBL/GenBank/DDBJ databases">
        <title>Genomic investigation of the strawberry pathogen Phytophthora fragariae indicates pathogenicity is determined by transcriptional variation in three key races.</title>
        <authorList>
            <person name="Adams T.M."/>
            <person name="Armitage A.D."/>
            <person name="Sobczyk M.K."/>
            <person name="Bates H.J."/>
            <person name="Dunwell J.M."/>
            <person name="Nellist C.F."/>
            <person name="Harrison R.J."/>
        </authorList>
    </citation>
    <scope>NUCLEOTIDE SEQUENCE [LARGE SCALE GENOMIC DNA]</scope>
    <source>
        <strain evidence="2 4">SCRP249</strain>
        <strain evidence="1 6">SCRP324</strain>
        <strain evidence="3 5">SCRP333</strain>
    </source>
</reference>
<evidence type="ECO:0000313" key="4">
    <source>
        <dbReference type="Proteomes" id="UP000429607"/>
    </source>
</evidence>
<protein>
    <recommendedName>
        <fullName evidence="7">DDE Tnp4 domain-containing protein</fullName>
    </recommendedName>
</protein>
<comment type="caution">
    <text evidence="1">The sequence shown here is derived from an EMBL/GenBank/DDBJ whole genome shotgun (WGS) entry which is preliminary data.</text>
</comment>
<gene>
    <name evidence="2" type="ORF">PR001_g5912</name>
    <name evidence="1" type="ORF">PR002_g6434</name>
    <name evidence="3" type="ORF">PR003_g11773</name>
</gene>
<evidence type="ECO:0008006" key="7">
    <source>
        <dbReference type="Google" id="ProtNLM"/>
    </source>
</evidence>
<organism evidence="1 6">
    <name type="scientific">Phytophthora rubi</name>
    <dbReference type="NCBI Taxonomy" id="129364"/>
    <lineage>
        <taxon>Eukaryota</taxon>
        <taxon>Sar</taxon>
        <taxon>Stramenopiles</taxon>
        <taxon>Oomycota</taxon>
        <taxon>Peronosporomycetes</taxon>
        <taxon>Peronosporales</taxon>
        <taxon>Peronosporaceae</taxon>
        <taxon>Phytophthora</taxon>
    </lineage>
</organism>